<sequence>WFTRFVILLLRLCDFCIVKFPFCLFFIISLPCGMGDA</sequence>
<name>A0A182IGL2_ANOAR</name>
<evidence type="ECO:0000313" key="2">
    <source>
        <dbReference type="Proteomes" id="UP000075840"/>
    </source>
</evidence>
<keyword evidence="2" id="KW-1185">Reference proteome</keyword>
<dbReference type="Proteomes" id="UP000075840">
    <property type="component" value="Unassembled WGS sequence"/>
</dbReference>
<dbReference type="AlphaFoldDB" id="A0A182IGL2"/>
<dbReference type="EnsemblMetazoa" id="AARA014606-RA">
    <property type="protein sequence ID" value="AARA014606-PA"/>
    <property type="gene ID" value="AARA014606"/>
</dbReference>
<organism evidence="1 2">
    <name type="scientific">Anopheles arabiensis</name>
    <name type="common">Mosquito</name>
    <dbReference type="NCBI Taxonomy" id="7173"/>
    <lineage>
        <taxon>Eukaryota</taxon>
        <taxon>Metazoa</taxon>
        <taxon>Ecdysozoa</taxon>
        <taxon>Arthropoda</taxon>
        <taxon>Hexapoda</taxon>
        <taxon>Insecta</taxon>
        <taxon>Pterygota</taxon>
        <taxon>Neoptera</taxon>
        <taxon>Endopterygota</taxon>
        <taxon>Diptera</taxon>
        <taxon>Nematocera</taxon>
        <taxon>Culicoidea</taxon>
        <taxon>Culicidae</taxon>
        <taxon>Anophelinae</taxon>
        <taxon>Anopheles</taxon>
    </lineage>
</organism>
<dbReference type="VEuPathDB" id="VectorBase:AARA014606"/>
<dbReference type="EMBL" id="APCN01007092">
    <property type="status" value="NOT_ANNOTATED_CDS"/>
    <property type="molecule type" value="Genomic_DNA"/>
</dbReference>
<protein>
    <submittedName>
        <fullName evidence="1">Uncharacterized protein</fullName>
    </submittedName>
</protein>
<evidence type="ECO:0000313" key="1">
    <source>
        <dbReference type="EnsemblMetazoa" id="AARA014606-PA"/>
    </source>
</evidence>
<accession>A0A182IGL2</accession>
<proteinExistence type="predicted"/>
<reference evidence="1" key="1">
    <citation type="submission" date="2022-08" db="UniProtKB">
        <authorList>
            <consortium name="EnsemblMetazoa"/>
        </authorList>
    </citation>
    <scope>IDENTIFICATION</scope>
    <source>
        <strain evidence="1">Dongola</strain>
    </source>
</reference>